<keyword evidence="2" id="KW-0732">Signal</keyword>
<proteinExistence type="predicted"/>
<sequence length="83" mass="9259">MCLVHFCVFLRCVLCASCFSRVRGVCGGHIRVAAPQKNIHTRTPNWLSQERSVASSRPSEHTELAPPSIDFIRDAPGFYASLR</sequence>
<feature type="chain" id="PRO_5014643255" evidence="2">
    <location>
        <begin position="16"/>
        <end position="83"/>
    </location>
</feature>
<dbReference type="EMBL" id="GGFJ01013380">
    <property type="protein sequence ID" value="MBW62521.1"/>
    <property type="molecule type" value="Transcribed_RNA"/>
</dbReference>
<evidence type="ECO:0000256" key="1">
    <source>
        <dbReference type="SAM" id="MobiDB-lite"/>
    </source>
</evidence>
<feature type="region of interest" description="Disordered" evidence="1">
    <location>
        <begin position="47"/>
        <end position="67"/>
    </location>
</feature>
<organism evidence="3">
    <name type="scientific">Anopheles marajoara</name>
    <dbReference type="NCBI Taxonomy" id="58244"/>
    <lineage>
        <taxon>Eukaryota</taxon>
        <taxon>Metazoa</taxon>
        <taxon>Ecdysozoa</taxon>
        <taxon>Arthropoda</taxon>
        <taxon>Hexapoda</taxon>
        <taxon>Insecta</taxon>
        <taxon>Pterygota</taxon>
        <taxon>Neoptera</taxon>
        <taxon>Endopterygota</taxon>
        <taxon>Diptera</taxon>
        <taxon>Nematocera</taxon>
        <taxon>Culicoidea</taxon>
        <taxon>Culicidae</taxon>
        <taxon>Anophelinae</taxon>
        <taxon>Anopheles</taxon>
    </lineage>
</organism>
<name>A0A2M4CBL2_9DIPT</name>
<evidence type="ECO:0000256" key="2">
    <source>
        <dbReference type="SAM" id="SignalP"/>
    </source>
</evidence>
<dbReference type="AlphaFoldDB" id="A0A2M4CBL2"/>
<evidence type="ECO:0000313" key="3">
    <source>
        <dbReference type="EMBL" id="MBW62521.1"/>
    </source>
</evidence>
<accession>A0A2M4CBL2</accession>
<feature type="compositionally biased region" description="Polar residues" evidence="1">
    <location>
        <begin position="47"/>
        <end position="57"/>
    </location>
</feature>
<protein>
    <submittedName>
        <fullName evidence="3">Putative secreted protein</fullName>
    </submittedName>
</protein>
<reference evidence="3" key="1">
    <citation type="submission" date="2018-01" db="EMBL/GenBank/DDBJ databases">
        <title>An insight into the sialome of Amazonian anophelines.</title>
        <authorList>
            <person name="Ribeiro J.M."/>
            <person name="Scarpassa V."/>
            <person name="Calvo E."/>
        </authorList>
    </citation>
    <scope>NUCLEOTIDE SEQUENCE</scope>
    <source>
        <tissue evidence="3">Salivary glands</tissue>
    </source>
</reference>
<feature type="signal peptide" evidence="2">
    <location>
        <begin position="1"/>
        <end position="15"/>
    </location>
</feature>